<reference evidence="1" key="1">
    <citation type="submission" date="2023-04" db="EMBL/GenBank/DDBJ databases">
        <title>A chromosome-level genome assembly of the parasitoid wasp Eretmocerus hayati.</title>
        <authorList>
            <person name="Zhong Y."/>
            <person name="Liu S."/>
            <person name="Liu Y."/>
        </authorList>
    </citation>
    <scope>NUCLEOTIDE SEQUENCE</scope>
    <source>
        <strain evidence="1">ZJU_SS_LIU_2023</strain>
    </source>
</reference>
<protein>
    <submittedName>
        <fullName evidence="1">Uncharacterized protein</fullName>
    </submittedName>
</protein>
<dbReference type="Proteomes" id="UP001239111">
    <property type="component" value="Chromosome 1"/>
</dbReference>
<name>A0ACC2PUZ9_9HYME</name>
<evidence type="ECO:0000313" key="2">
    <source>
        <dbReference type="Proteomes" id="UP001239111"/>
    </source>
</evidence>
<accession>A0ACC2PUZ9</accession>
<evidence type="ECO:0000313" key="1">
    <source>
        <dbReference type="EMBL" id="KAJ8686788.1"/>
    </source>
</evidence>
<comment type="caution">
    <text evidence="1">The sequence shown here is derived from an EMBL/GenBank/DDBJ whole genome shotgun (WGS) entry which is preliminary data.</text>
</comment>
<sequence>MTKEWTDSQEQDVMSFISHVDIDNMSVIPFENLSQELFTQGFYDNEQEHDQKVDQKPIQEAVYYMHNNPPPGPILGNDEFPGQYQFQLILNYQNPGKHWVYSEKLCKVFMHMEEVLPLQFQWHPPVDGLWLRATMVYKLDQHRSDPVSRCLNHMAPSNSSNTNIDPRHIKHVIRCLHATSSYEENTNGHLSVLTPLGKPEAGMCSVPMHFKFFCKNSCASGMNRRPTEVIFTLENEKCDVLGRRKLEVRVCSCPKRDKEKEEGETDPCIKVGKKRKMQVPTPPPGKKILDTRVFSLQLEIMGRDNYNSIIKYAHDVMAGSAARSGNIEVFKPYMDEALRNSLQ</sequence>
<gene>
    <name evidence="1" type="ORF">QAD02_022582</name>
</gene>
<dbReference type="EMBL" id="CM056741">
    <property type="protein sequence ID" value="KAJ8686788.1"/>
    <property type="molecule type" value="Genomic_DNA"/>
</dbReference>
<organism evidence="1 2">
    <name type="scientific">Eretmocerus hayati</name>
    <dbReference type="NCBI Taxonomy" id="131215"/>
    <lineage>
        <taxon>Eukaryota</taxon>
        <taxon>Metazoa</taxon>
        <taxon>Ecdysozoa</taxon>
        <taxon>Arthropoda</taxon>
        <taxon>Hexapoda</taxon>
        <taxon>Insecta</taxon>
        <taxon>Pterygota</taxon>
        <taxon>Neoptera</taxon>
        <taxon>Endopterygota</taxon>
        <taxon>Hymenoptera</taxon>
        <taxon>Apocrita</taxon>
        <taxon>Proctotrupomorpha</taxon>
        <taxon>Chalcidoidea</taxon>
        <taxon>Aphelinidae</taxon>
        <taxon>Aphelininae</taxon>
        <taxon>Eretmocerus</taxon>
    </lineage>
</organism>
<proteinExistence type="predicted"/>
<keyword evidence="2" id="KW-1185">Reference proteome</keyword>